<dbReference type="Proteomes" id="UP000428260">
    <property type="component" value="Chromosome"/>
</dbReference>
<keyword evidence="1" id="KW-1133">Transmembrane helix</keyword>
<organism evidence="2 3">
    <name type="scientific">Maribellus comscasis</name>
    <dbReference type="NCBI Taxonomy" id="2681766"/>
    <lineage>
        <taxon>Bacteria</taxon>
        <taxon>Pseudomonadati</taxon>
        <taxon>Bacteroidota</taxon>
        <taxon>Bacteroidia</taxon>
        <taxon>Marinilabiliales</taxon>
        <taxon>Prolixibacteraceae</taxon>
        <taxon>Maribellus</taxon>
    </lineage>
</organism>
<dbReference type="EMBL" id="CP046401">
    <property type="protein sequence ID" value="QGY45171.1"/>
    <property type="molecule type" value="Genomic_DNA"/>
</dbReference>
<name>A0A6I6JRW4_9BACT</name>
<sequence>MKKVRYITGAIFFGTAFFVLAIFVTMWLWNWLMPALFSLGAITFWQAAGILILSKILFSGGCHGRNWHSDRKKKYWHGRLEEKWKKIPDEKRERIIQRMKEKGFHNDAETEKP</sequence>
<reference evidence="2 3" key="1">
    <citation type="submission" date="2019-11" db="EMBL/GenBank/DDBJ databases">
        <authorList>
            <person name="Zheng R.K."/>
            <person name="Sun C.M."/>
        </authorList>
    </citation>
    <scope>NUCLEOTIDE SEQUENCE [LARGE SCALE GENOMIC DNA]</scope>
    <source>
        <strain evidence="2 3">WC007</strain>
    </source>
</reference>
<dbReference type="AlphaFoldDB" id="A0A6I6JRW4"/>
<evidence type="ECO:0000313" key="3">
    <source>
        <dbReference type="Proteomes" id="UP000428260"/>
    </source>
</evidence>
<keyword evidence="3" id="KW-1185">Reference proteome</keyword>
<feature type="transmembrane region" description="Helical" evidence="1">
    <location>
        <begin position="35"/>
        <end position="58"/>
    </location>
</feature>
<dbReference type="RefSeq" id="WP_158868190.1">
    <property type="nucleotide sequence ID" value="NZ_CP046401.1"/>
</dbReference>
<accession>A0A6I6JRW4</accession>
<gene>
    <name evidence="2" type="ORF">GM418_16275</name>
</gene>
<evidence type="ECO:0000313" key="2">
    <source>
        <dbReference type="EMBL" id="QGY45171.1"/>
    </source>
</evidence>
<dbReference type="KEGG" id="mcos:GM418_16275"/>
<keyword evidence="1" id="KW-0812">Transmembrane</keyword>
<evidence type="ECO:0000256" key="1">
    <source>
        <dbReference type="SAM" id="Phobius"/>
    </source>
</evidence>
<keyword evidence="1" id="KW-0472">Membrane</keyword>
<protein>
    <submittedName>
        <fullName evidence="2">Uncharacterized protein</fullName>
    </submittedName>
</protein>
<feature type="transmembrane region" description="Helical" evidence="1">
    <location>
        <begin position="7"/>
        <end position="29"/>
    </location>
</feature>
<proteinExistence type="predicted"/>